<sequence>MRDTLVPNGSLPYSMAIVLGIHQVEGIGVGLVEWDKARGDCSAKNKILKYAGTRMFAFSGNKGKERNKVRYGITCKHSMLLWNCGIGKDGGWNVSTFGGKLRFYPNYFGVALVYGTYLTKRGRQWNGRAPSGFLDQCHKA</sequence>
<accession>J3NTT2</accession>
<reference evidence="3" key="1">
    <citation type="submission" date="2010-07" db="EMBL/GenBank/DDBJ databases">
        <title>The genome sequence of Gaeumannomyces graminis var. tritici strain R3-111a-1.</title>
        <authorList>
            <consortium name="The Broad Institute Genome Sequencing Platform"/>
            <person name="Ma L.-J."/>
            <person name="Dead R."/>
            <person name="Young S."/>
            <person name="Zeng Q."/>
            <person name="Koehrsen M."/>
            <person name="Alvarado L."/>
            <person name="Berlin A."/>
            <person name="Chapman S.B."/>
            <person name="Chen Z."/>
            <person name="Freedman E."/>
            <person name="Gellesch M."/>
            <person name="Goldberg J."/>
            <person name="Griggs A."/>
            <person name="Gujja S."/>
            <person name="Heilman E.R."/>
            <person name="Heiman D."/>
            <person name="Hepburn T."/>
            <person name="Howarth C."/>
            <person name="Jen D."/>
            <person name="Larson L."/>
            <person name="Mehta T."/>
            <person name="Neiman D."/>
            <person name="Pearson M."/>
            <person name="Roberts A."/>
            <person name="Saif S."/>
            <person name="Shea T."/>
            <person name="Shenoy N."/>
            <person name="Sisk P."/>
            <person name="Stolte C."/>
            <person name="Sykes S."/>
            <person name="Walk T."/>
            <person name="White J."/>
            <person name="Yandava C."/>
            <person name="Haas B."/>
            <person name="Nusbaum C."/>
            <person name="Birren B."/>
        </authorList>
    </citation>
    <scope>NUCLEOTIDE SEQUENCE [LARGE SCALE GENOMIC DNA]</scope>
    <source>
        <strain evidence="3">R3-111a-1</strain>
    </source>
</reference>
<reference evidence="2" key="4">
    <citation type="journal article" date="2015" name="G3 (Bethesda)">
        <title>Genome sequences of three phytopathogenic species of the Magnaporthaceae family of fungi.</title>
        <authorList>
            <person name="Okagaki L.H."/>
            <person name="Nunes C.C."/>
            <person name="Sailsbery J."/>
            <person name="Clay B."/>
            <person name="Brown D."/>
            <person name="John T."/>
            <person name="Oh Y."/>
            <person name="Young N."/>
            <person name="Fitzgerald M."/>
            <person name="Haas B.J."/>
            <person name="Zeng Q."/>
            <person name="Young S."/>
            <person name="Adiconis X."/>
            <person name="Fan L."/>
            <person name="Levin J.Z."/>
            <person name="Mitchell T.K."/>
            <person name="Okubara P.A."/>
            <person name="Farman M.L."/>
            <person name="Kohn L.M."/>
            <person name="Birren B."/>
            <person name="Ma L.-J."/>
            <person name="Dean R.A."/>
        </authorList>
    </citation>
    <scope>NUCLEOTIDE SEQUENCE</scope>
    <source>
        <strain evidence="2">R3-111a-1</strain>
    </source>
</reference>
<dbReference type="HOGENOM" id="CLU_1835299_0_0_1"/>
<dbReference type="EMBL" id="GL385396">
    <property type="protein sequence ID" value="EJT79597.1"/>
    <property type="molecule type" value="Genomic_DNA"/>
</dbReference>
<protein>
    <submittedName>
        <fullName evidence="1 2">Uncharacterized protein</fullName>
    </submittedName>
</protein>
<reference evidence="1" key="2">
    <citation type="submission" date="2010-07" db="EMBL/GenBank/DDBJ databases">
        <authorList>
            <consortium name="The Broad Institute Genome Sequencing Platform"/>
            <consortium name="Broad Institute Genome Sequencing Center for Infectious Disease"/>
            <person name="Ma L.-J."/>
            <person name="Dead R."/>
            <person name="Young S."/>
            <person name="Zeng Q."/>
            <person name="Koehrsen M."/>
            <person name="Alvarado L."/>
            <person name="Berlin A."/>
            <person name="Chapman S.B."/>
            <person name="Chen Z."/>
            <person name="Freedman E."/>
            <person name="Gellesch M."/>
            <person name="Goldberg J."/>
            <person name="Griggs A."/>
            <person name="Gujja S."/>
            <person name="Heilman E.R."/>
            <person name="Heiman D."/>
            <person name="Hepburn T."/>
            <person name="Howarth C."/>
            <person name="Jen D."/>
            <person name="Larson L."/>
            <person name="Mehta T."/>
            <person name="Neiman D."/>
            <person name="Pearson M."/>
            <person name="Roberts A."/>
            <person name="Saif S."/>
            <person name="Shea T."/>
            <person name="Shenoy N."/>
            <person name="Sisk P."/>
            <person name="Stolte C."/>
            <person name="Sykes S."/>
            <person name="Walk T."/>
            <person name="White J."/>
            <person name="Yandava C."/>
            <person name="Haas B."/>
            <person name="Nusbaum C."/>
            <person name="Birren B."/>
        </authorList>
    </citation>
    <scope>NUCLEOTIDE SEQUENCE</scope>
    <source>
        <strain evidence="1">R3-111a-1</strain>
    </source>
</reference>
<organism evidence="1">
    <name type="scientific">Gaeumannomyces tritici (strain R3-111a-1)</name>
    <name type="common">Wheat and barley take-all root rot fungus</name>
    <name type="synonym">Gaeumannomyces graminis var. tritici</name>
    <dbReference type="NCBI Taxonomy" id="644352"/>
    <lineage>
        <taxon>Eukaryota</taxon>
        <taxon>Fungi</taxon>
        <taxon>Dikarya</taxon>
        <taxon>Ascomycota</taxon>
        <taxon>Pezizomycotina</taxon>
        <taxon>Sordariomycetes</taxon>
        <taxon>Sordariomycetidae</taxon>
        <taxon>Magnaporthales</taxon>
        <taxon>Magnaporthaceae</taxon>
        <taxon>Gaeumannomyces</taxon>
    </lineage>
</organism>
<name>J3NTT2_GAET3</name>
<dbReference type="VEuPathDB" id="FungiDB:GGTG_04681"/>
<proteinExistence type="predicted"/>
<dbReference type="RefSeq" id="XP_009220742.1">
    <property type="nucleotide sequence ID" value="XM_009222478.1"/>
</dbReference>
<dbReference type="EnsemblFungi" id="EJT79597">
    <property type="protein sequence ID" value="EJT79597"/>
    <property type="gene ID" value="GGTG_04681"/>
</dbReference>
<dbReference type="Proteomes" id="UP000006039">
    <property type="component" value="Unassembled WGS sequence"/>
</dbReference>
<reference evidence="1" key="3">
    <citation type="submission" date="2010-09" db="EMBL/GenBank/DDBJ databases">
        <title>Annotation of Gaeumannomyces graminis var. tritici R3-111a-1.</title>
        <authorList>
            <consortium name="The Broad Institute Genome Sequencing Platform"/>
            <person name="Ma L.-J."/>
            <person name="Dead R."/>
            <person name="Young S.K."/>
            <person name="Zeng Q."/>
            <person name="Gargeya S."/>
            <person name="Fitzgerald M."/>
            <person name="Haas B."/>
            <person name="Abouelleil A."/>
            <person name="Alvarado L."/>
            <person name="Arachchi H.M."/>
            <person name="Berlin A."/>
            <person name="Brown A."/>
            <person name="Chapman S.B."/>
            <person name="Chen Z."/>
            <person name="Dunbar C."/>
            <person name="Freedman E."/>
            <person name="Gearin G."/>
            <person name="Gellesch M."/>
            <person name="Goldberg J."/>
            <person name="Griggs A."/>
            <person name="Gujja S."/>
            <person name="Heiman D."/>
            <person name="Howarth C."/>
            <person name="Larson L."/>
            <person name="Lui A."/>
            <person name="MacDonald P.J.P."/>
            <person name="Mehta T."/>
            <person name="Montmayeur A."/>
            <person name="Murphy C."/>
            <person name="Neiman D."/>
            <person name="Pearson M."/>
            <person name="Priest M."/>
            <person name="Roberts A."/>
            <person name="Saif S."/>
            <person name="Shea T."/>
            <person name="Shenoy N."/>
            <person name="Sisk P."/>
            <person name="Stolte C."/>
            <person name="Sykes S."/>
            <person name="Yandava C."/>
            <person name="Wortman J."/>
            <person name="Nusbaum C."/>
            <person name="Birren B."/>
        </authorList>
    </citation>
    <scope>NUCLEOTIDE SEQUENCE</scope>
    <source>
        <strain evidence="1">R3-111a-1</strain>
    </source>
</reference>
<evidence type="ECO:0000313" key="3">
    <source>
        <dbReference type="Proteomes" id="UP000006039"/>
    </source>
</evidence>
<reference evidence="2" key="5">
    <citation type="submission" date="2018-04" db="UniProtKB">
        <authorList>
            <consortium name="EnsemblFungi"/>
        </authorList>
    </citation>
    <scope>IDENTIFICATION</scope>
    <source>
        <strain evidence="2">R3-111a-1</strain>
    </source>
</reference>
<evidence type="ECO:0000313" key="1">
    <source>
        <dbReference type="EMBL" id="EJT79597.1"/>
    </source>
</evidence>
<gene>
    <name evidence="2" type="primary">20345139</name>
    <name evidence="1" type="ORF">GGTG_04681</name>
</gene>
<dbReference type="AlphaFoldDB" id="J3NTT2"/>
<keyword evidence="3" id="KW-1185">Reference proteome</keyword>
<dbReference type="GeneID" id="20345139"/>
<evidence type="ECO:0000313" key="2">
    <source>
        <dbReference type="EnsemblFungi" id="EJT79597"/>
    </source>
</evidence>